<name>A0A542XF46_9MICO</name>
<dbReference type="Gene3D" id="2.130.10.10">
    <property type="entry name" value="YVTN repeat-like/Quinoprotein amine dehydrogenase"/>
    <property type="match status" value="1"/>
</dbReference>
<dbReference type="EMBL" id="VFOK01000001">
    <property type="protein sequence ID" value="TQL34453.1"/>
    <property type="molecule type" value="Genomic_DNA"/>
</dbReference>
<evidence type="ECO:0000313" key="2">
    <source>
        <dbReference type="EMBL" id="TQL34453.1"/>
    </source>
</evidence>
<organism evidence="2 3">
    <name type="scientific">Barrientosiimonas humi</name>
    <dbReference type="NCBI Taxonomy" id="999931"/>
    <lineage>
        <taxon>Bacteria</taxon>
        <taxon>Bacillati</taxon>
        <taxon>Actinomycetota</taxon>
        <taxon>Actinomycetes</taxon>
        <taxon>Micrococcales</taxon>
        <taxon>Dermacoccaceae</taxon>
        <taxon>Barrientosiimonas</taxon>
    </lineage>
</organism>
<dbReference type="OrthoDB" id="88903at2"/>
<dbReference type="InterPro" id="IPR015943">
    <property type="entry name" value="WD40/YVTN_repeat-like_dom_sf"/>
</dbReference>
<reference evidence="2 3" key="1">
    <citation type="submission" date="2019-06" db="EMBL/GenBank/DDBJ databases">
        <title>Sequencing the genomes of 1000 actinobacteria strains.</title>
        <authorList>
            <person name="Klenk H.-P."/>
        </authorList>
    </citation>
    <scope>NUCLEOTIDE SEQUENCE [LARGE SCALE GENOMIC DNA]</scope>
    <source>
        <strain evidence="2 3">DSM 24617</strain>
    </source>
</reference>
<proteinExistence type="predicted"/>
<gene>
    <name evidence="2" type="ORF">FB554_2624</name>
</gene>
<comment type="caution">
    <text evidence="2">The sequence shown here is derived from an EMBL/GenBank/DDBJ whole genome shotgun (WGS) entry which is preliminary data.</text>
</comment>
<feature type="compositionally biased region" description="Low complexity" evidence="1">
    <location>
        <begin position="35"/>
        <end position="51"/>
    </location>
</feature>
<feature type="compositionally biased region" description="Gly residues" evidence="1">
    <location>
        <begin position="52"/>
        <end position="65"/>
    </location>
</feature>
<accession>A0A542XF46</accession>
<dbReference type="Proteomes" id="UP000318336">
    <property type="component" value="Unassembled WGS sequence"/>
</dbReference>
<dbReference type="SUPFAM" id="SSF50998">
    <property type="entry name" value="Quinoprotein alcohol dehydrogenase-like"/>
    <property type="match status" value="1"/>
</dbReference>
<dbReference type="AlphaFoldDB" id="A0A542XF46"/>
<evidence type="ECO:0000256" key="1">
    <source>
        <dbReference type="SAM" id="MobiDB-lite"/>
    </source>
</evidence>
<keyword evidence="3" id="KW-1185">Reference proteome</keyword>
<evidence type="ECO:0000313" key="3">
    <source>
        <dbReference type="Proteomes" id="UP000318336"/>
    </source>
</evidence>
<protein>
    <recommendedName>
        <fullName evidence="4">WD40 repeat protein</fullName>
    </recommendedName>
</protein>
<sequence length="389" mass="39768">MARKGIRHTLTTGATLALLGLGSIGSLGCQTTNQGATAPGGAATSSPSQGSGSEGGSGNGSGRGAGSIVPAAGSKTALGFTAIVRHETGPQDGKGTLVLRAPDGRHATVGEVSDGAEVADISSNARTVVTAIRAKGGGESRYTIWDTATGKPTYVRVKDGGDAVLVQDGLLVARPKQSPQLFDRSGKPVRTYEGSFSPSAEVVASADGKRFWIADDGGRIRLFDLRSGTELRQIEVPSGRASCSPGPQLSYEDFTMDCSAPGDADPSGSTAYMAQFYGTAAPQRLVDHGDQASQARRVNPGLVYEVPGVCGSAWISRGASYEPLKVDESDTRQVAGAYGDTAYLTSWGGQCGDGDLVRFDLANLKSTKVAGKGTPIGGFVTSAKTVDGT</sequence>
<dbReference type="InterPro" id="IPR011047">
    <property type="entry name" value="Quinoprotein_ADH-like_sf"/>
</dbReference>
<evidence type="ECO:0008006" key="4">
    <source>
        <dbReference type="Google" id="ProtNLM"/>
    </source>
</evidence>
<feature type="region of interest" description="Disordered" evidence="1">
    <location>
        <begin position="35"/>
        <end position="68"/>
    </location>
</feature>
<dbReference type="PROSITE" id="PS51257">
    <property type="entry name" value="PROKAR_LIPOPROTEIN"/>
    <property type="match status" value="1"/>
</dbReference>
<dbReference type="RefSeq" id="WP_142006735.1">
    <property type="nucleotide sequence ID" value="NZ_CAJTBP010000001.1"/>
</dbReference>